<sequence length="246" mass="26750">MTDGSAKPRRRRKEARPGEILEAGLAEFTERGFGPARMEDIARRAGVAKGTVFRYFPTKEALFEAAVQSRLAPVLAGAEAALADPPGTATEMLRALIIEAHRGVMDSDMPLIMRMVLTEGPRFPQLLEAYHRLSMARGQEVIQRVLARGVAAGEFRDSALLRAPMLIMAPALMAAMWRLNFERLDPVPRQALLEGHLEMVFGALASDAPRPPAGPDGSAAKEQDLSPPGSPAPRCLPPRSSPRRRS</sequence>
<reference evidence="5 6" key="1">
    <citation type="submission" date="2020-08" db="EMBL/GenBank/DDBJ databases">
        <title>Genomic Encyclopedia of Type Strains, Phase IV (KMG-IV): sequencing the most valuable type-strain genomes for metagenomic binning, comparative biology and taxonomic classification.</title>
        <authorList>
            <person name="Goeker M."/>
        </authorList>
    </citation>
    <scope>NUCLEOTIDE SEQUENCE [LARGE SCALE GENOMIC DNA]</scope>
    <source>
        <strain evidence="5 6">DSM 19979</strain>
    </source>
</reference>
<dbReference type="GO" id="GO:0003700">
    <property type="term" value="F:DNA-binding transcription factor activity"/>
    <property type="evidence" value="ECO:0007669"/>
    <property type="project" value="TreeGrafter"/>
</dbReference>
<dbReference type="InterPro" id="IPR039536">
    <property type="entry name" value="TetR_C_Proteobacteria"/>
</dbReference>
<name>A0A840AA47_9PROT</name>
<dbReference type="Gene3D" id="1.10.357.10">
    <property type="entry name" value="Tetracycline Repressor, domain 2"/>
    <property type="match status" value="1"/>
</dbReference>
<evidence type="ECO:0000313" key="6">
    <source>
        <dbReference type="Proteomes" id="UP000553193"/>
    </source>
</evidence>
<dbReference type="PROSITE" id="PS50977">
    <property type="entry name" value="HTH_TETR_2"/>
    <property type="match status" value="1"/>
</dbReference>
<feature type="compositionally biased region" description="Pro residues" evidence="3">
    <location>
        <begin position="228"/>
        <end position="240"/>
    </location>
</feature>
<dbReference type="Proteomes" id="UP000553193">
    <property type="component" value="Unassembled WGS sequence"/>
</dbReference>
<keyword evidence="6" id="KW-1185">Reference proteome</keyword>
<dbReference type="InterPro" id="IPR050109">
    <property type="entry name" value="HTH-type_TetR-like_transc_reg"/>
</dbReference>
<feature type="domain" description="HTH tetR-type" evidence="4">
    <location>
        <begin position="14"/>
        <end position="74"/>
    </location>
</feature>
<dbReference type="GO" id="GO:0000976">
    <property type="term" value="F:transcription cis-regulatory region binding"/>
    <property type="evidence" value="ECO:0007669"/>
    <property type="project" value="TreeGrafter"/>
</dbReference>
<evidence type="ECO:0000256" key="3">
    <source>
        <dbReference type="SAM" id="MobiDB-lite"/>
    </source>
</evidence>
<dbReference type="SUPFAM" id="SSF48498">
    <property type="entry name" value="Tetracyclin repressor-like, C-terminal domain"/>
    <property type="match status" value="1"/>
</dbReference>
<evidence type="ECO:0000313" key="5">
    <source>
        <dbReference type="EMBL" id="MBB3897055.1"/>
    </source>
</evidence>
<proteinExistence type="predicted"/>
<dbReference type="SUPFAM" id="SSF46689">
    <property type="entry name" value="Homeodomain-like"/>
    <property type="match status" value="1"/>
</dbReference>
<evidence type="ECO:0000259" key="4">
    <source>
        <dbReference type="PROSITE" id="PS50977"/>
    </source>
</evidence>
<dbReference type="InterPro" id="IPR036271">
    <property type="entry name" value="Tet_transcr_reg_TetR-rel_C_sf"/>
</dbReference>
<dbReference type="AlphaFoldDB" id="A0A840AA47"/>
<dbReference type="InterPro" id="IPR009057">
    <property type="entry name" value="Homeodomain-like_sf"/>
</dbReference>
<dbReference type="PANTHER" id="PTHR30055">
    <property type="entry name" value="HTH-TYPE TRANSCRIPTIONAL REGULATOR RUTR"/>
    <property type="match status" value="1"/>
</dbReference>
<evidence type="ECO:0000256" key="2">
    <source>
        <dbReference type="PROSITE-ProRule" id="PRU00335"/>
    </source>
</evidence>
<feature type="DNA-binding region" description="H-T-H motif" evidence="2">
    <location>
        <begin position="37"/>
        <end position="56"/>
    </location>
</feature>
<protein>
    <submittedName>
        <fullName evidence="5">AcrR family transcriptional regulator</fullName>
    </submittedName>
</protein>
<dbReference type="Pfam" id="PF14246">
    <property type="entry name" value="TetR_C_7"/>
    <property type="match status" value="1"/>
</dbReference>
<dbReference type="RefSeq" id="WP_184381999.1">
    <property type="nucleotide sequence ID" value="NZ_JACIDJ010000001.1"/>
</dbReference>
<dbReference type="InterPro" id="IPR001647">
    <property type="entry name" value="HTH_TetR"/>
</dbReference>
<comment type="caution">
    <text evidence="5">The sequence shown here is derived from an EMBL/GenBank/DDBJ whole genome shotgun (WGS) entry which is preliminary data.</text>
</comment>
<dbReference type="EMBL" id="JACIDJ010000001">
    <property type="protein sequence ID" value="MBB3897055.1"/>
    <property type="molecule type" value="Genomic_DNA"/>
</dbReference>
<dbReference type="PANTHER" id="PTHR30055:SF223">
    <property type="entry name" value="HTH-TYPE TRANSCRIPTIONAL REGULATOR UIDR"/>
    <property type="match status" value="1"/>
</dbReference>
<organism evidence="5 6">
    <name type="scientific">Roseococcus suduntuyensis</name>
    <dbReference type="NCBI Taxonomy" id="455361"/>
    <lineage>
        <taxon>Bacteria</taxon>
        <taxon>Pseudomonadati</taxon>
        <taxon>Pseudomonadota</taxon>
        <taxon>Alphaproteobacteria</taxon>
        <taxon>Acetobacterales</taxon>
        <taxon>Roseomonadaceae</taxon>
        <taxon>Roseococcus</taxon>
    </lineage>
</organism>
<keyword evidence="1 2" id="KW-0238">DNA-binding</keyword>
<feature type="region of interest" description="Disordered" evidence="3">
    <location>
        <begin position="205"/>
        <end position="246"/>
    </location>
</feature>
<gene>
    <name evidence="5" type="ORF">GGQ83_000481</name>
</gene>
<dbReference type="PRINTS" id="PR00455">
    <property type="entry name" value="HTHTETR"/>
</dbReference>
<evidence type="ECO:0000256" key="1">
    <source>
        <dbReference type="ARBA" id="ARBA00023125"/>
    </source>
</evidence>
<accession>A0A840AA47</accession>
<dbReference type="Pfam" id="PF00440">
    <property type="entry name" value="TetR_N"/>
    <property type="match status" value="1"/>
</dbReference>